<proteinExistence type="inferred from homology"/>
<evidence type="ECO:0000256" key="1">
    <source>
        <dbReference type="ARBA" id="ARBA00004173"/>
    </source>
</evidence>
<evidence type="ECO:0000256" key="5">
    <source>
        <dbReference type="ARBA" id="ARBA00023274"/>
    </source>
</evidence>
<dbReference type="InterPro" id="IPR018305">
    <property type="entry name" value="Ribosomal_m50"/>
</dbReference>
<evidence type="ECO:0000313" key="8">
    <source>
        <dbReference type="Proteomes" id="UP000187013"/>
    </source>
</evidence>
<name>A0A1Q3A904_ZYGRO</name>
<reference evidence="7 8" key="1">
    <citation type="submission" date="2016-08" db="EMBL/GenBank/DDBJ databases">
        <title>Draft genome sequence of allopolyploid Zygosaccharomyces rouxii.</title>
        <authorList>
            <person name="Watanabe J."/>
            <person name="Uehara K."/>
            <person name="Mogi Y."/>
            <person name="Tsukioka Y."/>
        </authorList>
    </citation>
    <scope>NUCLEOTIDE SEQUENCE [LARGE SCALE GENOMIC DNA]</scope>
    <source>
        <strain evidence="7 8">NBRC 110957</strain>
    </source>
</reference>
<dbReference type="GO" id="GO:0005739">
    <property type="term" value="C:mitochondrion"/>
    <property type="evidence" value="ECO:0007669"/>
    <property type="project" value="UniProtKB-SubCell"/>
</dbReference>
<evidence type="ECO:0000256" key="4">
    <source>
        <dbReference type="ARBA" id="ARBA00023128"/>
    </source>
</evidence>
<keyword evidence="3" id="KW-0689">Ribosomal protein</keyword>
<dbReference type="AlphaFoldDB" id="A0A1Q3A904"/>
<evidence type="ECO:0000256" key="3">
    <source>
        <dbReference type="ARBA" id="ARBA00022980"/>
    </source>
</evidence>
<organism evidence="7 8">
    <name type="scientific">Zygosaccharomyces rouxii</name>
    <dbReference type="NCBI Taxonomy" id="4956"/>
    <lineage>
        <taxon>Eukaryota</taxon>
        <taxon>Fungi</taxon>
        <taxon>Dikarya</taxon>
        <taxon>Ascomycota</taxon>
        <taxon>Saccharomycotina</taxon>
        <taxon>Saccharomycetes</taxon>
        <taxon>Saccharomycetales</taxon>
        <taxon>Saccharomycetaceae</taxon>
        <taxon>Zygosaccharomyces</taxon>
    </lineage>
</organism>
<protein>
    <recommendedName>
        <fullName evidence="6">Large ribosomal subunit protein mL50</fullName>
    </recommendedName>
</protein>
<accession>A0A1Q3A904</accession>
<keyword evidence="5" id="KW-0687">Ribonucleoprotein</keyword>
<gene>
    <name evidence="7" type="ORF">ZYGR_0AG00610</name>
</gene>
<evidence type="ECO:0000256" key="2">
    <source>
        <dbReference type="ARBA" id="ARBA00008860"/>
    </source>
</evidence>
<evidence type="ECO:0000256" key="6">
    <source>
        <dbReference type="ARBA" id="ARBA00035183"/>
    </source>
</evidence>
<dbReference type="Pfam" id="PF10501">
    <property type="entry name" value="Ribosomal_L50"/>
    <property type="match status" value="1"/>
</dbReference>
<comment type="caution">
    <text evidence="7">The sequence shown here is derived from an EMBL/GenBank/DDBJ whole genome shotgun (WGS) entry which is preliminary data.</text>
</comment>
<dbReference type="Proteomes" id="UP000187013">
    <property type="component" value="Unassembled WGS sequence"/>
</dbReference>
<dbReference type="GO" id="GO:1990904">
    <property type="term" value="C:ribonucleoprotein complex"/>
    <property type="evidence" value="ECO:0007669"/>
    <property type="project" value="UniProtKB-KW"/>
</dbReference>
<dbReference type="EMBL" id="BDGX01000033">
    <property type="protein sequence ID" value="GAV52070.1"/>
    <property type="molecule type" value="Genomic_DNA"/>
</dbReference>
<sequence>MSKVQFQCVRGLHFTSRRSNFFSWFKSKKQQEVQVQDTKDVIKDIESGKNQADGGNMNDRAKLQLIPSNFIGQESGKLEKGIRDQQVKNVAFNRWLSSKKVQTEEQLDTILNESLKLATGSGTPSLDQSFPDLVSKFKFAKSLQSQTGYMMPDFQITVSKTPKQFKDYYVREILSGKLLKFKESEPNAIDLSEKDYGSPNVHIVNDVSTKKQNRKFGKIIKEVHALEQEELRKAVEGAKRG</sequence>
<dbReference type="InterPro" id="IPR036736">
    <property type="entry name" value="ACP-like_sf"/>
</dbReference>
<comment type="subcellular location">
    <subcellularLocation>
        <location evidence="1">Mitochondrion</location>
    </subcellularLocation>
</comment>
<dbReference type="GO" id="GO:0005840">
    <property type="term" value="C:ribosome"/>
    <property type="evidence" value="ECO:0007669"/>
    <property type="project" value="UniProtKB-KW"/>
</dbReference>
<comment type="similarity">
    <text evidence="2">Belongs to the mitochondrion-specific ribosomal protein mL50 family.</text>
</comment>
<evidence type="ECO:0000313" key="7">
    <source>
        <dbReference type="EMBL" id="GAV52070.1"/>
    </source>
</evidence>
<dbReference type="OrthoDB" id="3980895at2759"/>
<dbReference type="Gene3D" id="1.10.1200.10">
    <property type="entry name" value="ACP-like"/>
    <property type="match status" value="1"/>
</dbReference>
<keyword evidence="4" id="KW-0496">Mitochondrion</keyword>